<gene>
    <name evidence="2" type="ORF">FW784_12880</name>
</gene>
<dbReference type="EMBL" id="VTRV01000195">
    <property type="protein sequence ID" value="TZF83510.1"/>
    <property type="molecule type" value="Genomic_DNA"/>
</dbReference>
<evidence type="ECO:0000313" key="2">
    <source>
        <dbReference type="EMBL" id="TZF83510.1"/>
    </source>
</evidence>
<comment type="caution">
    <text evidence="2">The sequence shown here is derived from an EMBL/GenBank/DDBJ whole genome shotgun (WGS) entry which is preliminary data.</text>
</comment>
<protein>
    <recommendedName>
        <fullName evidence="4">Transmembrane protein</fullName>
    </recommendedName>
</protein>
<proteinExistence type="predicted"/>
<evidence type="ECO:0000256" key="1">
    <source>
        <dbReference type="SAM" id="Phobius"/>
    </source>
</evidence>
<organism evidence="2 3">
    <name type="scientific">Cognatilysobacter lacus</name>
    <dbReference type="NCBI Taxonomy" id="1643323"/>
    <lineage>
        <taxon>Bacteria</taxon>
        <taxon>Pseudomonadati</taxon>
        <taxon>Pseudomonadota</taxon>
        <taxon>Gammaproteobacteria</taxon>
        <taxon>Lysobacterales</taxon>
        <taxon>Lysobacteraceae</taxon>
        <taxon>Cognatilysobacter</taxon>
    </lineage>
</organism>
<sequence>MSDLARRVGLTAAIFAACTFAASLLWRIPYIFTVIGLIVIGLVGFLVTLDDDLPGGWSPHPGGRRAVFIYLAAFVGVFAAAIAIAVFFPAVQALGGR</sequence>
<dbReference type="Proteomes" id="UP000323164">
    <property type="component" value="Unassembled WGS sequence"/>
</dbReference>
<feature type="transmembrane region" description="Helical" evidence="1">
    <location>
        <begin position="69"/>
        <end position="91"/>
    </location>
</feature>
<keyword evidence="1" id="KW-1133">Transmembrane helix</keyword>
<evidence type="ECO:0008006" key="4">
    <source>
        <dbReference type="Google" id="ProtNLM"/>
    </source>
</evidence>
<dbReference type="AlphaFoldDB" id="A0A5D8YM64"/>
<accession>A0A5D8YM64</accession>
<reference evidence="2 3" key="1">
    <citation type="submission" date="2019-08" db="EMBL/GenBank/DDBJ databases">
        <title>Draft genome sequence of Lysobacter sp. UKS-15.</title>
        <authorList>
            <person name="Im W.-T."/>
        </authorList>
    </citation>
    <scope>NUCLEOTIDE SEQUENCE [LARGE SCALE GENOMIC DNA]</scope>
    <source>
        <strain evidence="2 3">UKS-15</strain>
    </source>
</reference>
<name>A0A5D8YM64_9GAMM</name>
<dbReference type="RefSeq" id="WP_149353737.1">
    <property type="nucleotide sequence ID" value="NZ_VTRV01000195.1"/>
</dbReference>
<feature type="transmembrane region" description="Helical" evidence="1">
    <location>
        <begin position="31"/>
        <end position="49"/>
    </location>
</feature>
<keyword evidence="1" id="KW-0812">Transmembrane</keyword>
<keyword evidence="3" id="KW-1185">Reference proteome</keyword>
<dbReference type="PROSITE" id="PS51257">
    <property type="entry name" value="PROKAR_LIPOPROTEIN"/>
    <property type="match status" value="1"/>
</dbReference>
<keyword evidence="1" id="KW-0472">Membrane</keyword>
<evidence type="ECO:0000313" key="3">
    <source>
        <dbReference type="Proteomes" id="UP000323164"/>
    </source>
</evidence>